<gene>
    <name evidence="1" type="ORF">H7J73_01685</name>
</gene>
<dbReference type="SUPFAM" id="SSF51445">
    <property type="entry name" value="(Trans)glycosidases"/>
    <property type="match status" value="1"/>
</dbReference>
<organism evidence="1 2">
    <name type="scientific">Mycolicibacterium komossense</name>
    <dbReference type="NCBI Taxonomy" id="1779"/>
    <lineage>
        <taxon>Bacteria</taxon>
        <taxon>Bacillati</taxon>
        <taxon>Actinomycetota</taxon>
        <taxon>Actinomycetes</taxon>
        <taxon>Mycobacteriales</taxon>
        <taxon>Mycobacteriaceae</taxon>
        <taxon>Mycolicibacterium</taxon>
    </lineage>
</organism>
<reference evidence="1 2" key="1">
    <citation type="journal article" date="2022" name="BMC Genomics">
        <title>Comparative genome analysis of mycobacteria focusing on tRNA and non-coding RNA.</title>
        <authorList>
            <person name="Behra P.R.K."/>
            <person name="Pettersson B.M.F."/>
            <person name="Ramesh M."/>
            <person name="Das S."/>
            <person name="Dasgupta S."/>
            <person name="Kirsebom L.A."/>
        </authorList>
    </citation>
    <scope>NUCLEOTIDE SEQUENCE [LARGE SCALE GENOMIC DNA]</scope>
    <source>
        <strain evidence="1 2">DSM 44078</strain>
    </source>
</reference>
<sequence length="371" mass="42278">MVSAPTGFFRTERIDGSWWLITPDGFGFISVGLNHLDDTDLRYPHNFEIWQRRYGSRARWIDAATTDLRQWGFNTLGWTRQWVSARHHHDIDWVTPLNLGHGKEWSSDELQRTGMPYVQQLTVAEIEGWNGNPRWPDVFSSEFDEHCAWLAREYCSRVADDPHLIGYFLTDIPSWLPHASGGNFTGLDDSVLQGTSHDLATTADQYYSTITRHIRAYDPNHLILGDRYNGNMGIPTEVLHAAAPYIDVLSVQYFAGNDAAGYATMRDDLAGWSAEVDLPVIVADIGNCAPTPLNPDRDCGLIDHADRGRHYVQAFDSIVAEPWLIGWHWCSYLENTARGWGLKDPYDEPHTDLTEPLAEFNHSVHQRRSKR</sequence>
<proteinExistence type="predicted"/>
<dbReference type="EMBL" id="JACKTY010000010">
    <property type="protein sequence ID" value="MCV7224755.1"/>
    <property type="molecule type" value="Genomic_DNA"/>
</dbReference>
<keyword evidence="2" id="KW-1185">Reference proteome</keyword>
<accession>A0ABT3C5L9</accession>
<comment type="caution">
    <text evidence="1">The sequence shown here is derived from an EMBL/GenBank/DDBJ whole genome shotgun (WGS) entry which is preliminary data.</text>
</comment>
<name>A0ABT3C5L9_9MYCO</name>
<dbReference type="InterPro" id="IPR017853">
    <property type="entry name" value="GH"/>
</dbReference>
<dbReference type="Proteomes" id="UP001526201">
    <property type="component" value="Unassembled WGS sequence"/>
</dbReference>
<evidence type="ECO:0000313" key="1">
    <source>
        <dbReference type="EMBL" id="MCV7224755.1"/>
    </source>
</evidence>
<dbReference type="Gene3D" id="3.20.20.80">
    <property type="entry name" value="Glycosidases"/>
    <property type="match status" value="2"/>
</dbReference>
<protein>
    <submittedName>
        <fullName evidence="1">Agarase</fullName>
    </submittedName>
</protein>
<evidence type="ECO:0000313" key="2">
    <source>
        <dbReference type="Proteomes" id="UP001526201"/>
    </source>
</evidence>